<dbReference type="RefSeq" id="WP_149402865.1">
    <property type="nucleotide sequence ID" value="NZ_BIXY01000055.1"/>
</dbReference>
<dbReference type="InterPro" id="IPR036396">
    <property type="entry name" value="Cyt_P450_sf"/>
</dbReference>
<dbReference type="GO" id="GO:0005506">
    <property type="term" value="F:iron ion binding"/>
    <property type="evidence" value="ECO:0007669"/>
    <property type="project" value="InterPro"/>
</dbReference>
<evidence type="ECO:0000256" key="2">
    <source>
        <dbReference type="RuleBase" id="RU000461"/>
    </source>
</evidence>
<dbReference type="SUPFAM" id="SSF48264">
    <property type="entry name" value="Cytochrome P450"/>
    <property type="match status" value="1"/>
</dbReference>
<dbReference type="GO" id="GO:0004497">
    <property type="term" value="F:monooxygenase activity"/>
    <property type="evidence" value="ECO:0007669"/>
    <property type="project" value="UniProtKB-KW"/>
</dbReference>
<organism evidence="3 4">
    <name type="scientific">Dictyobacter arantiisoli</name>
    <dbReference type="NCBI Taxonomy" id="2014874"/>
    <lineage>
        <taxon>Bacteria</taxon>
        <taxon>Bacillati</taxon>
        <taxon>Chloroflexota</taxon>
        <taxon>Ktedonobacteria</taxon>
        <taxon>Ktedonobacterales</taxon>
        <taxon>Dictyobacteraceae</taxon>
        <taxon>Dictyobacter</taxon>
    </lineage>
</organism>
<dbReference type="InterPro" id="IPR002397">
    <property type="entry name" value="Cyt_P450_B"/>
</dbReference>
<dbReference type="Pfam" id="PF00067">
    <property type="entry name" value="p450"/>
    <property type="match status" value="1"/>
</dbReference>
<sequence length="398" mass="45492">MVQNRRVNFSTLRRNYTHPHEYYAQLRAHDSLYFDPSIRCWLATGYKAVTSILNDPRFCSKLDANTMPGMSYVHRQMLFMNGETHRKAQEVLLRQLSRMVKQMSDTIRAIVEDILTTVLAKGEMDVVRDFAAPISLFAIVHILGIPTDDQDLLWQLERWSDTFGDITSGYFSGEKQDVQRLEAYFRHLIAEKRLAPADDLLCAFLQAGDIFSTEEDLVANCMMVFAAGRTTTKKLLANGFPFLIEHWDELQAQYKENPRAVVKSLGEELLRMVTPTRCLIRQAEEDVDLADLFPGDHVIRKDERVLLFLDAANYDPAYFAEPDQFQALRRPNKQVAFGYGEHQCPGATLARVEIQITLELLLSTLQAKPLQKAGTVPRWNPNPNLGGYQSYFITFATD</sequence>
<gene>
    <name evidence="3" type="ORF">KDI_35250</name>
</gene>
<keyword evidence="4" id="KW-1185">Reference proteome</keyword>
<dbReference type="InterPro" id="IPR017972">
    <property type="entry name" value="Cyt_P450_CS"/>
</dbReference>
<dbReference type="Proteomes" id="UP000322530">
    <property type="component" value="Unassembled WGS sequence"/>
</dbReference>
<dbReference type="PROSITE" id="PS00086">
    <property type="entry name" value="CYTOCHROME_P450"/>
    <property type="match status" value="1"/>
</dbReference>
<dbReference type="OrthoDB" id="9801155at2"/>
<keyword evidence="2" id="KW-0503">Monooxygenase</keyword>
<dbReference type="Gene3D" id="1.10.630.10">
    <property type="entry name" value="Cytochrome P450"/>
    <property type="match status" value="1"/>
</dbReference>
<reference evidence="3 4" key="1">
    <citation type="submission" date="2019-01" db="EMBL/GenBank/DDBJ databases">
        <title>Draft genome sequence of Dictyobacter sp. Uno17.</title>
        <authorList>
            <person name="Wang C.M."/>
            <person name="Zheng Y."/>
            <person name="Sakai Y."/>
            <person name="Abe K."/>
            <person name="Yokota A."/>
            <person name="Yabe S."/>
        </authorList>
    </citation>
    <scope>NUCLEOTIDE SEQUENCE [LARGE SCALE GENOMIC DNA]</scope>
    <source>
        <strain evidence="3 4">Uno17</strain>
    </source>
</reference>
<keyword evidence="2" id="KW-0408">Iron</keyword>
<evidence type="ECO:0000313" key="3">
    <source>
        <dbReference type="EMBL" id="GCF09961.1"/>
    </source>
</evidence>
<name>A0A5A5TEH5_9CHLR</name>
<dbReference type="GO" id="GO:0020037">
    <property type="term" value="F:heme binding"/>
    <property type="evidence" value="ECO:0007669"/>
    <property type="project" value="InterPro"/>
</dbReference>
<dbReference type="PRINTS" id="PR00359">
    <property type="entry name" value="BP450"/>
</dbReference>
<dbReference type="InterPro" id="IPR001128">
    <property type="entry name" value="Cyt_P450"/>
</dbReference>
<protein>
    <submittedName>
        <fullName evidence="3">Cytochrome P450</fullName>
    </submittedName>
</protein>
<accession>A0A5A5TEH5</accession>
<comment type="similarity">
    <text evidence="1 2">Belongs to the cytochrome P450 family.</text>
</comment>
<keyword evidence="2" id="KW-0349">Heme</keyword>
<keyword evidence="2" id="KW-0479">Metal-binding</keyword>
<evidence type="ECO:0000313" key="4">
    <source>
        <dbReference type="Proteomes" id="UP000322530"/>
    </source>
</evidence>
<keyword evidence="2" id="KW-0560">Oxidoreductase</keyword>
<dbReference type="EMBL" id="BIXY01000055">
    <property type="protein sequence ID" value="GCF09961.1"/>
    <property type="molecule type" value="Genomic_DNA"/>
</dbReference>
<dbReference type="GO" id="GO:0016705">
    <property type="term" value="F:oxidoreductase activity, acting on paired donors, with incorporation or reduction of molecular oxygen"/>
    <property type="evidence" value="ECO:0007669"/>
    <property type="project" value="InterPro"/>
</dbReference>
<comment type="caution">
    <text evidence="3">The sequence shown here is derived from an EMBL/GenBank/DDBJ whole genome shotgun (WGS) entry which is preliminary data.</text>
</comment>
<dbReference type="AlphaFoldDB" id="A0A5A5TEH5"/>
<proteinExistence type="inferred from homology"/>
<dbReference type="PANTHER" id="PTHR46696">
    <property type="entry name" value="P450, PUTATIVE (EUROFUNG)-RELATED"/>
    <property type="match status" value="1"/>
</dbReference>
<dbReference type="PANTHER" id="PTHR46696:SF1">
    <property type="entry name" value="CYTOCHROME P450 YJIB-RELATED"/>
    <property type="match status" value="1"/>
</dbReference>
<evidence type="ECO:0000256" key="1">
    <source>
        <dbReference type="ARBA" id="ARBA00010617"/>
    </source>
</evidence>